<dbReference type="RefSeq" id="XP_019914122.1">
    <property type="nucleotide sequence ID" value="XM_020058740.1"/>
</dbReference>
<name>A0A1B1DXT9_9APIC</name>
<gene>
    <name evidence="1" type="ORF">PCOAH_00019310</name>
</gene>
<proteinExistence type="predicted"/>
<evidence type="ECO:0000313" key="1">
    <source>
        <dbReference type="EMBL" id="ANQ07427.1"/>
    </source>
</evidence>
<dbReference type="VEuPathDB" id="PlasmoDB:PCOAH_00019310"/>
<dbReference type="Proteomes" id="UP000092716">
    <property type="component" value="Chromosome 7"/>
</dbReference>
<organism evidence="1 2">
    <name type="scientific">Plasmodium coatneyi</name>
    <dbReference type="NCBI Taxonomy" id="208452"/>
    <lineage>
        <taxon>Eukaryota</taxon>
        <taxon>Sar</taxon>
        <taxon>Alveolata</taxon>
        <taxon>Apicomplexa</taxon>
        <taxon>Aconoidasida</taxon>
        <taxon>Haemosporida</taxon>
        <taxon>Plasmodiidae</taxon>
        <taxon>Plasmodium</taxon>
    </lineage>
</organism>
<evidence type="ECO:0000313" key="2">
    <source>
        <dbReference type="Proteomes" id="UP000092716"/>
    </source>
</evidence>
<reference evidence="2" key="1">
    <citation type="submission" date="2016-06" db="EMBL/GenBank/DDBJ databases">
        <title>First high quality genome sequence of Plasmodium coatneyi using continuous long reads from single molecule, real-time sequencing.</title>
        <authorList>
            <person name="Chien J.-T."/>
            <person name="Pakala S.B."/>
            <person name="Geraldo J.A."/>
            <person name="Lapp S.A."/>
            <person name="Barnwell J.W."/>
            <person name="Kissinger J.C."/>
            <person name="Galinski M.R."/>
            <person name="Humphrey J.C."/>
        </authorList>
    </citation>
    <scope>NUCLEOTIDE SEQUENCE [LARGE SCALE GENOMIC DNA]</scope>
    <source>
        <strain evidence="2">Hackeri</strain>
    </source>
</reference>
<keyword evidence="2" id="KW-1185">Reference proteome</keyword>
<dbReference type="Pfam" id="PF05795">
    <property type="entry name" value="Plasmodium_Vir"/>
    <property type="match status" value="2"/>
</dbReference>
<dbReference type="GeneID" id="30908657"/>
<dbReference type="InterPro" id="IPR008780">
    <property type="entry name" value="Plasmodium_Vir"/>
</dbReference>
<sequence length="492" mass="56608">MTQTKGQEGEQCLDALPSNQAYENFKLNGKSHSNNGSVSGIKSDLESALQDKLTTTDCVGEIAGTWFYITQMMRNSDPSYTDRCNFFYNWLGEIVYEKLKETGQFQKTMSDIYTTLDSKFPNDKCKIVDHNLPGISFNHRKTVFDYSYNHGTMENEFLASKAGCAEEYSRYLEKINADYESIKSSCSRQGTKQYCRDLGNIFLDDNSPEKLKAKFDKKIEEERAAKDLPSQKIYNAFDEGRTCTIGTDGQKCNGQKKGDIESTLNSYKYIKDETLARKIVQNWCYIHNKVNSSDVFYKERCHFFYYWLGDKVKDKLPEGHALSTAMNNMHNQLHRFQCKNQCDNPYPDNDSLIIFENGKKLFDYYYNYAALQKGTDCNATSCSSTYEQYLSKAKSAYSTINGICNGNSSGIYCTEFMSKIQEEKIKEPTDFICRSVGKPQSMKEHRIKEKKPKELKTKVKRQEHKIKERKLKVVVLLEASPLLLCLLVELPQ</sequence>
<accession>A0A1B1DXT9</accession>
<protein>
    <submittedName>
        <fullName evidence="1">KIR protein</fullName>
    </submittedName>
</protein>
<dbReference type="EMBL" id="CP016245">
    <property type="protein sequence ID" value="ANQ07427.1"/>
    <property type="molecule type" value="Genomic_DNA"/>
</dbReference>
<dbReference type="AlphaFoldDB" id="A0A1B1DXT9"/>
<dbReference type="KEGG" id="pcot:PCOAH_00019310"/>